<protein>
    <recommendedName>
        <fullName evidence="3">N-acetyltransferase domain-containing protein</fullName>
    </recommendedName>
</protein>
<proteinExistence type="predicted"/>
<comment type="caution">
    <text evidence="1">The sequence shown here is derived from an EMBL/GenBank/DDBJ whole genome shotgun (WGS) entry which is preliminary data.</text>
</comment>
<dbReference type="Proteomes" id="UP000297597">
    <property type="component" value="Unassembled WGS sequence"/>
</dbReference>
<sequence length="84" mass="9930">MYDVCDYEFMYGNRMATVFKFREGMKIIGFIYGSNFELRVLTIGNNPRRKGFGRKALEFLRPRFNKINVTEICEAALPFLYLLN</sequence>
<dbReference type="EMBL" id="QFFZ01000078">
    <property type="protein sequence ID" value="TEB08769.1"/>
    <property type="molecule type" value="Genomic_DNA"/>
</dbReference>
<evidence type="ECO:0000313" key="1">
    <source>
        <dbReference type="EMBL" id="TEB08769.1"/>
    </source>
</evidence>
<evidence type="ECO:0008006" key="3">
    <source>
        <dbReference type="Google" id="ProtNLM"/>
    </source>
</evidence>
<dbReference type="AlphaFoldDB" id="A0A4Y7RJ71"/>
<reference evidence="1 2" key="1">
    <citation type="journal article" date="2018" name="Environ. Microbiol.">
        <title>Novel energy conservation strategies and behaviour of Pelotomaculum schinkii driving syntrophic propionate catabolism.</title>
        <authorList>
            <person name="Hidalgo-Ahumada C.A.P."/>
            <person name="Nobu M.K."/>
            <person name="Narihiro T."/>
            <person name="Tamaki H."/>
            <person name="Liu W.T."/>
            <person name="Kamagata Y."/>
            <person name="Stams A.J.M."/>
            <person name="Imachi H."/>
            <person name="Sousa D.Z."/>
        </authorList>
    </citation>
    <scope>NUCLEOTIDE SEQUENCE [LARGE SCALE GENOMIC DNA]</scope>
    <source>
        <strain evidence="1 2">MGP</strain>
    </source>
</reference>
<evidence type="ECO:0000313" key="2">
    <source>
        <dbReference type="Proteomes" id="UP000297597"/>
    </source>
</evidence>
<accession>A0A4Y7RJ71</accession>
<name>A0A4Y7RJ71_9FIRM</name>
<keyword evidence="2" id="KW-1185">Reference proteome</keyword>
<gene>
    <name evidence="1" type="ORF">Pmgp_03644</name>
</gene>
<dbReference type="RefSeq" id="WP_134215980.1">
    <property type="nucleotide sequence ID" value="NZ_QFFZ01000078.1"/>
</dbReference>
<organism evidence="1 2">
    <name type="scientific">Pelotomaculum propionicicum</name>
    <dbReference type="NCBI Taxonomy" id="258475"/>
    <lineage>
        <taxon>Bacteria</taxon>
        <taxon>Bacillati</taxon>
        <taxon>Bacillota</taxon>
        <taxon>Clostridia</taxon>
        <taxon>Eubacteriales</taxon>
        <taxon>Desulfotomaculaceae</taxon>
        <taxon>Pelotomaculum</taxon>
    </lineage>
</organism>